<dbReference type="EMBL" id="BGPR01144945">
    <property type="protein sequence ID" value="GBN75004.1"/>
    <property type="molecule type" value="Genomic_DNA"/>
</dbReference>
<dbReference type="Proteomes" id="UP000499080">
    <property type="component" value="Unassembled WGS sequence"/>
</dbReference>
<evidence type="ECO:0000313" key="2">
    <source>
        <dbReference type="Proteomes" id="UP000499080"/>
    </source>
</evidence>
<sequence>MDTIENLLFSRIRSRQRGSIRIIGPRGLMNLHALVLPTTFGTTVKLVYNDTVQNDKPSIAAFSSVPAEFRFNQCTTTIINFKPPIPKTIGIEGLQNTGTPEYLFQR</sequence>
<name>A0A4Y2RGY0_ARAVE</name>
<gene>
    <name evidence="1" type="ORF">AVEN_208176_1</name>
</gene>
<comment type="caution">
    <text evidence="1">The sequence shown here is derived from an EMBL/GenBank/DDBJ whole genome shotgun (WGS) entry which is preliminary data.</text>
</comment>
<accession>A0A4Y2RGY0</accession>
<organism evidence="1 2">
    <name type="scientific">Araneus ventricosus</name>
    <name type="common">Orbweaver spider</name>
    <name type="synonym">Epeira ventricosa</name>
    <dbReference type="NCBI Taxonomy" id="182803"/>
    <lineage>
        <taxon>Eukaryota</taxon>
        <taxon>Metazoa</taxon>
        <taxon>Ecdysozoa</taxon>
        <taxon>Arthropoda</taxon>
        <taxon>Chelicerata</taxon>
        <taxon>Arachnida</taxon>
        <taxon>Araneae</taxon>
        <taxon>Araneomorphae</taxon>
        <taxon>Entelegynae</taxon>
        <taxon>Araneoidea</taxon>
        <taxon>Araneidae</taxon>
        <taxon>Araneus</taxon>
    </lineage>
</organism>
<dbReference type="AlphaFoldDB" id="A0A4Y2RGY0"/>
<protein>
    <submittedName>
        <fullName evidence="1">Uncharacterized protein</fullName>
    </submittedName>
</protein>
<evidence type="ECO:0000313" key="1">
    <source>
        <dbReference type="EMBL" id="GBN75004.1"/>
    </source>
</evidence>
<proteinExistence type="predicted"/>
<keyword evidence="2" id="KW-1185">Reference proteome</keyword>
<reference evidence="1 2" key="1">
    <citation type="journal article" date="2019" name="Sci. Rep.">
        <title>Orb-weaving spider Araneus ventricosus genome elucidates the spidroin gene catalogue.</title>
        <authorList>
            <person name="Kono N."/>
            <person name="Nakamura H."/>
            <person name="Ohtoshi R."/>
            <person name="Moran D.A.P."/>
            <person name="Shinohara A."/>
            <person name="Yoshida Y."/>
            <person name="Fujiwara M."/>
            <person name="Mori M."/>
            <person name="Tomita M."/>
            <person name="Arakawa K."/>
        </authorList>
    </citation>
    <scope>NUCLEOTIDE SEQUENCE [LARGE SCALE GENOMIC DNA]</scope>
</reference>